<comment type="caution">
    <text evidence="1">The sequence shown here is derived from an EMBL/GenBank/DDBJ whole genome shotgun (WGS) entry which is preliminary data.</text>
</comment>
<dbReference type="Proteomes" id="UP001160625">
    <property type="component" value="Unassembled WGS sequence"/>
</dbReference>
<dbReference type="RefSeq" id="WP_281043454.1">
    <property type="nucleotide sequence ID" value="NZ_JARYGZ010000001.1"/>
</dbReference>
<organism evidence="1 2">
    <name type="scientific">Sphingomonas oryzagri</name>
    <dbReference type="NCBI Taxonomy" id="3042314"/>
    <lineage>
        <taxon>Bacteria</taxon>
        <taxon>Pseudomonadati</taxon>
        <taxon>Pseudomonadota</taxon>
        <taxon>Alphaproteobacteria</taxon>
        <taxon>Sphingomonadales</taxon>
        <taxon>Sphingomonadaceae</taxon>
        <taxon>Sphingomonas</taxon>
    </lineage>
</organism>
<dbReference type="EMBL" id="JARYGZ010000001">
    <property type="protein sequence ID" value="MDH7638138.1"/>
    <property type="molecule type" value="Genomic_DNA"/>
</dbReference>
<evidence type="ECO:0000313" key="1">
    <source>
        <dbReference type="EMBL" id="MDH7638138.1"/>
    </source>
</evidence>
<keyword evidence="2" id="KW-1185">Reference proteome</keyword>
<evidence type="ECO:0000313" key="2">
    <source>
        <dbReference type="Proteomes" id="UP001160625"/>
    </source>
</evidence>
<reference evidence="1" key="1">
    <citation type="submission" date="2023-04" db="EMBL/GenBank/DDBJ databases">
        <title>Sphingomonas sp. MAHUQ-71 isolated from rice field.</title>
        <authorList>
            <person name="Huq M.A."/>
        </authorList>
    </citation>
    <scope>NUCLEOTIDE SEQUENCE</scope>
    <source>
        <strain evidence="1">MAHUQ-71</strain>
    </source>
</reference>
<gene>
    <name evidence="1" type="ORF">QGN17_05300</name>
</gene>
<protein>
    <submittedName>
        <fullName evidence="1">Uncharacterized protein</fullName>
    </submittedName>
</protein>
<accession>A0ABT6MYK6</accession>
<sequence length="98" mass="10532">MAIWLIDLDHDALLELGDPGFALGAKTVARIMEDVKAKAVSMRWFGGGRIALGADDLSLSAPEPIRLDDGSERMPASWFQIIDVRGPSNTAPRLKSAA</sequence>
<proteinExistence type="predicted"/>
<name>A0ABT6MYK6_9SPHN</name>